<keyword evidence="2" id="KW-1185">Reference proteome</keyword>
<dbReference type="Proteomes" id="UP000245124">
    <property type="component" value="Unassembled WGS sequence"/>
</dbReference>
<evidence type="ECO:0000313" key="2">
    <source>
        <dbReference type="Proteomes" id="UP000245124"/>
    </source>
</evidence>
<dbReference type="AlphaFoldDB" id="A0A2R5FHP8"/>
<proteinExistence type="predicted"/>
<name>A0A2R5FHP8_NOSCO</name>
<protein>
    <submittedName>
        <fullName evidence="1">Uncharacterized protein</fullName>
    </submittedName>
</protein>
<evidence type="ECO:0000313" key="1">
    <source>
        <dbReference type="EMBL" id="GBG18187.1"/>
    </source>
</evidence>
<gene>
    <name evidence="1" type="ORF">NIES4072_18510</name>
</gene>
<comment type="caution">
    <text evidence="1">The sequence shown here is derived from an EMBL/GenBank/DDBJ whole genome shotgun (WGS) entry which is preliminary data.</text>
</comment>
<dbReference type="RefSeq" id="WP_181373947.1">
    <property type="nucleotide sequence ID" value="NZ_BDUD01000001.1"/>
</dbReference>
<accession>A0A2R5FHP8</accession>
<dbReference type="EMBL" id="BDUD01000001">
    <property type="protein sequence ID" value="GBG18187.1"/>
    <property type="molecule type" value="Genomic_DNA"/>
</dbReference>
<reference evidence="1 2" key="1">
    <citation type="submission" date="2017-06" db="EMBL/GenBank/DDBJ databases">
        <title>Genome sequencing of cyanobaciteial culture collection at National Institute for Environmental Studies (NIES).</title>
        <authorList>
            <person name="Hirose Y."/>
            <person name="Shimura Y."/>
            <person name="Fujisawa T."/>
            <person name="Nakamura Y."/>
            <person name="Kawachi M."/>
        </authorList>
    </citation>
    <scope>NUCLEOTIDE SEQUENCE [LARGE SCALE GENOMIC DNA]</scope>
    <source>
        <strain evidence="1 2">NIES-4072</strain>
    </source>
</reference>
<organism evidence="1 2">
    <name type="scientific">Nostoc commune NIES-4072</name>
    <dbReference type="NCBI Taxonomy" id="2005467"/>
    <lineage>
        <taxon>Bacteria</taxon>
        <taxon>Bacillati</taxon>
        <taxon>Cyanobacteriota</taxon>
        <taxon>Cyanophyceae</taxon>
        <taxon>Nostocales</taxon>
        <taxon>Nostocaceae</taxon>
        <taxon>Nostoc</taxon>
    </lineage>
</organism>
<sequence length="55" mass="6184">MTITIQNLIEKLQGFPADSEIAFEDLDSDQEFFLVSLNPGDNRVTIVITAEPEEE</sequence>